<dbReference type="GO" id="GO:0017056">
    <property type="term" value="F:structural constituent of nuclear pore"/>
    <property type="evidence" value="ECO:0007669"/>
    <property type="project" value="InterPro"/>
</dbReference>
<dbReference type="InterPro" id="IPR037624">
    <property type="entry name" value="Nup133-like"/>
</dbReference>
<evidence type="ECO:0000256" key="2">
    <source>
        <dbReference type="ARBA" id="ARBA00022448"/>
    </source>
</evidence>
<dbReference type="GO" id="GO:0016973">
    <property type="term" value="P:poly(A)+ mRNA export from nucleus"/>
    <property type="evidence" value="ECO:0007669"/>
    <property type="project" value="TreeGrafter"/>
</dbReference>
<dbReference type="Proteomes" id="UP001295423">
    <property type="component" value="Unassembled WGS sequence"/>
</dbReference>
<evidence type="ECO:0000256" key="1">
    <source>
        <dbReference type="ARBA" id="ARBA00004123"/>
    </source>
</evidence>
<dbReference type="PANTHER" id="PTHR13405:SF11">
    <property type="entry name" value="NUCLEAR PORE COMPLEX PROTEIN NUP133"/>
    <property type="match status" value="1"/>
</dbReference>
<evidence type="ECO:0000313" key="4">
    <source>
        <dbReference type="EMBL" id="CAJ1951944.1"/>
    </source>
</evidence>
<name>A0AAD2JHN3_9STRA</name>
<comment type="subcellular location">
    <subcellularLocation>
        <location evidence="1">Nucleus</location>
    </subcellularLocation>
</comment>
<comment type="caution">
    <text evidence="4">The sequence shown here is derived from an EMBL/GenBank/DDBJ whole genome shotgun (WGS) entry which is preliminary data.</text>
</comment>
<evidence type="ECO:0000313" key="5">
    <source>
        <dbReference type="Proteomes" id="UP001295423"/>
    </source>
</evidence>
<gene>
    <name evidence="4" type="ORF">CYCCA115_LOCUS13317</name>
</gene>
<keyword evidence="5" id="KW-1185">Reference proteome</keyword>
<organism evidence="4 5">
    <name type="scientific">Cylindrotheca closterium</name>
    <dbReference type="NCBI Taxonomy" id="2856"/>
    <lineage>
        <taxon>Eukaryota</taxon>
        <taxon>Sar</taxon>
        <taxon>Stramenopiles</taxon>
        <taxon>Ochrophyta</taxon>
        <taxon>Bacillariophyta</taxon>
        <taxon>Bacillariophyceae</taxon>
        <taxon>Bacillariophycidae</taxon>
        <taxon>Bacillariales</taxon>
        <taxon>Bacillariaceae</taxon>
        <taxon>Cylindrotheca</taxon>
    </lineage>
</organism>
<keyword evidence="2" id="KW-0813">Transport</keyword>
<proteinExistence type="predicted"/>
<evidence type="ECO:0008006" key="6">
    <source>
        <dbReference type="Google" id="ProtNLM"/>
    </source>
</evidence>
<dbReference type="GO" id="GO:0000972">
    <property type="term" value="P:transcription-dependent tethering of RNA polymerase II gene DNA at nuclear periphery"/>
    <property type="evidence" value="ECO:0007669"/>
    <property type="project" value="TreeGrafter"/>
</dbReference>
<accession>A0AAD2JHN3</accession>
<sequence>MPFMTPSPQKKAMDRRQLIKPSTHIPWSVDVVSVVPKVLVDKLQSQEITASASCPGWACVSTGDGMVWIWRNRTSTQSDATIEPPKPLKIFLPDIMNNADGGHPPQLALTGDGESVHLYVLFREWLFLRKLTQKDWTTRQVGARSYTAKLRIALEDEDSGSMDPEILTTLAATPTGNAASLMVILGSNKGNLYWVTHTAVPVGMQLQKIAPPSSGLWNRLIGSSPTPHEESDQDQWVLPLDASQFWVISTSKLTLWKVDRTSAPPTFEIVQQLENWNSLEFRVESLLEATLLMPSREMDQQNATMHCIVRGTGGRRSSSSDGSKLYWLQVNLHTAKVEKSHWLSRFASPDNVGSLGLACTPNGDAYAAFHASGTIIVMVLLGDDILQEVDLPYNQVPMLVPNMFQSDTVTHGCNMVASSGIGLRARYLSSSPSSSSMMTTSPSKKRARHYASSATNVNLLVNHLRSFFWQSYQDPTSVSIHNMPPSLQQASQDELEAATVQFGYELQQKGDTSSANNPMEWHKAYCSLLQQGGLYRSLSPAVRWQLLGMGQELAVFGQLARIPLANPSSGAVSMDTNSSVDALRPYDIGQWLINLYQMDPSSKNYTESEWNELLTIALETAIDYRHEMASPIYDIVVPTDDMEALGRKIPEVPLWTSQPALQALLKLQLEEWKRSNAKSEEGGPVDLVHVEAVVKAALISYSEATQETAKKSYPQVRALALDLLRSVAKEGEDELAFELSIQYHHFRGLCQISVDHEKKLDAAAYSLDQLFGKITEVDIETGYSFAQYVLQWHTDNGLYGHAINYGRHASNDLKVLMEKDERLQKYQWIPAIRQQYYGQATESCLQFGDKSNLFNHEWSLSMAKLANKLVVKQDKKRTVAIENQLELVDAQQVLLEDSLVNNLTESELMLPEALVQLALKKLTSGTCMEDRVKFGTVALAVCAAMDDQKIASQYAATVWANCFRLDDTLWNAWTQHEDIITRESFYEDTLFGKLLEDCREEPKMADVIYSRHIEHYVLDKLDVTDANKTEICRLLRSVTAVDDDIQGQSMIVAKME</sequence>
<dbReference type="GO" id="GO:0006606">
    <property type="term" value="P:protein import into nucleus"/>
    <property type="evidence" value="ECO:0007669"/>
    <property type="project" value="TreeGrafter"/>
</dbReference>
<protein>
    <recommendedName>
        <fullName evidence="6">Nuclear pore complex protein Nup133</fullName>
    </recommendedName>
</protein>
<dbReference type="AlphaFoldDB" id="A0AAD2JHN3"/>
<evidence type="ECO:0000256" key="3">
    <source>
        <dbReference type="ARBA" id="ARBA00023242"/>
    </source>
</evidence>
<dbReference type="EMBL" id="CAKOGP040001792">
    <property type="protein sequence ID" value="CAJ1951944.1"/>
    <property type="molecule type" value="Genomic_DNA"/>
</dbReference>
<reference evidence="4" key="1">
    <citation type="submission" date="2023-08" db="EMBL/GenBank/DDBJ databases">
        <authorList>
            <person name="Audoor S."/>
            <person name="Bilcke G."/>
        </authorList>
    </citation>
    <scope>NUCLEOTIDE SEQUENCE</scope>
</reference>
<dbReference type="GO" id="GO:0031080">
    <property type="term" value="C:nuclear pore outer ring"/>
    <property type="evidence" value="ECO:0007669"/>
    <property type="project" value="TreeGrafter"/>
</dbReference>
<keyword evidence="3" id="KW-0539">Nucleus</keyword>
<dbReference type="PANTHER" id="PTHR13405">
    <property type="entry name" value="NUCLEAR PORE COMPLEX PROTEIN NUP133"/>
    <property type="match status" value="1"/>
</dbReference>